<protein>
    <submittedName>
        <fullName evidence="3">Uncharacterized protein</fullName>
    </submittedName>
</protein>
<organism evidence="3 4">
    <name type="scientific">Venturia inaequalis</name>
    <name type="common">Apple scab fungus</name>
    <dbReference type="NCBI Taxonomy" id="5025"/>
    <lineage>
        <taxon>Eukaryota</taxon>
        <taxon>Fungi</taxon>
        <taxon>Dikarya</taxon>
        <taxon>Ascomycota</taxon>
        <taxon>Pezizomycotina</taxon>
        <taxon>Dothideomycetes</taxon>
        <taxon>Pleosporomycetidae</taxon>
        <taxon>Venturiales</taxon>
        <taxon>Venturiaceae</taxon>
        <taxon>Venturia</taxon>
    </lineage>
</organism>
<feature type="region of interest" description="Disordered" evidence="1">
    <location>
        <begin position="216"/>
        <end position="251"/>
    </location>
</feature>
<keyword evidence="4" id="KW-1185">Reference proteome</keyword>
<dbReference type="EMBL" id="WNWR01000290">
    <property type="protein sequence ID" value="KAE9984661.1"/>
    <property type="molecule type" value="Genomic_DNA"/>
</dbReference>
<reference evidence="3 4" key="1">
    <citation type="submission" date="2019-07" db="EMBL/GenBank/DDBJ databases">
        <title>Venturia inaequalis Genome Resource.</title>
        <authorList>
            <person name="Lichtner F.J."/>
        </authorList>
    </citation>
    <scope>NUCLEOTIDE SEQUENCE [LARGE SCALE GENOMIC DNA]</scope>
    <source>
        <strain evidence="3 4">DMI_063113</strain>
    </source>
</reference>
<feature type="region of interest" description="Disordered" evidence="1">
    <location>
        <begin position="268"/>
        <end position="290"/>
    </location>
</feature>
<evidence type="ECO:0000256" key="1">
    <source>
        <dbReference type="SAM" id="MobiDB-lite"/>
    </source>
</evidence>
<evidence type="ECO:0000313" key="3">
    <source>
        <dbReference type="EMBL" id="KAE9984661.1"/>
    </source>
</evidence>
<feature type="compositionally biased region" description="Polar residues" evidence="1">
    <location>
        <begin position="216"/>
        <end position="234"/>
    </location>
</feature>
<sequence>MKVNISYIIQVVLAILFGPIYALVYKYRELLCIEDEFEKRLIALQKGFLDASAQFTIPVAVASVVRLKQSAPLYEITFLESLTTLVKLFEKKKRRQGTLGFVSLGLSVGMLYYAIKMESQRNHIKAILGKEFLDDQWGFGQVVALCLWIPLLLQTIYTILKSLGLAKTEPVSDPEGRRVRPQCSKADYCLQNATGSASLPAEPRHDIDPDEIKVQPSASTKEVDPSTSFVSASPQIPPELSNETEETVKQTGPGFQVLASGYKGKINAKVNEPTGTATHHGNPSKKPRTF</sequence>
<name>A0A8H3V9U8_VENIN</name>
<keyword evidence="2" id="KW-0812">Transmembrane</keyword>
<feature type="transmembrane region" description="Helical" evidence="2">
    <location>
        <begin position="97"/>
        <end position="115"/>
    </location>
</feature>
<gene>
    <name evidence="3" type="ORF">EG327_004975</name>
</gene>
<keyword evidence="2" id="KW-1133">Transmembrane helix</keyword>
<evidence type="ECO:0000256" key="2">
    <source>
        <dbReference type="SAM" id="Phobius"/>
    </source>
</evidence>
<feature type="transmembrane region" description="Helical" evidence="2">
    <location>
        <begin position="6"/>
        <end position="24"/>
    </location>
</feature>
<keyword evidence="2" id="KW-0472">Membrane</keyword>
<feature type="transmembrane region" description="Helical" evidence="2">
    <location>
        <begin position="138"/>
        <end position="160"/>
    </location>
</feature>
<dbReference type="Proteomes" id="UP000490939">
    <property type="component" value="Unassembled WGS sequence"/>
</dbReference>
<accession>A0A8H3V9U8</accession>
<comment type="caution">
    <text evidence="3">The sequence shown here is derived from an EMBL/GenBank/DDBJ whole genome shotgun (WGS) entry which is preliminary data.</text>
</comment>
<dbReference type="AlphaFoldDB" id="A0A8H3V9U8"/>
<proteinExistence type="predicted"/>
<evidence type="ECO:0000313" key="4">
    <source>
        <dbReference type="Proteomes" id="UP000490939"/>
    </source>
</evidence>